<dbReference type="Proteomes" id="UP000011612">
    <property type="component" value="Unassembled WGS sequence"/>
</dbReference>
<sequence>MNAEIIGENEDGIGVDVIDTNGTKHKISIEKGSWEIVYHEQDGYPDKPAKRTREGNEHVEQARAFARYYVYAARGYETVSPPNNPVRINAVRLAIQALSDAEFESLFGDLSQQMRSYHDGTPRAIDIPAGAPGPNSVLYRQDVYLGVDPTETELEDAAAKLAASHGIDLDEDGINDQAVSSLPTEALADWKSFGSDLADLASEEEADLTTGVYVDAVSSLYTSYVDDGEYVVTEPDNSPFERDPDTQIELPPVDPGPLDEFREFLDHHLKCQVRDCFVRMGAEPPEPFRVLGTGRFKSTAAYKLMDIYPEYHDPEEQSLLGKVRDLV</sequence>
<protein>
    <submittedName>
        <fullName evidence="1">Uncharacterized protein</fullName>
    </submittedName>
</protein>
<dbReference type="RefSeq" id="WP_008322043.1">
    <property type="nucleotide sequence ID" value="NZ_AOLK01000002.1"/>
</dbReference>
<dbReference type="AlphaFoldDB" id="M0I0M5"/>
<dbReference type="OrthoDB" id="242611at2157"/>
<dbReference type="EMBL" id="AOLK01000002">
    <property type="protein sequence ID" value="ELZ89548.1"/>
    <property type="molecule type" value="Genomic_DNA"/>
</dbReference>
<accession>M0I0M5</accession>
<organism evidence="1 2">
    <name type="scientific">Haloferax elongans ATCC BAA-1513</name>
    <dbReference type="NCBI Taxonomy" id="1230453"/>
    <lineage>
        <taxon>Archaea</taxon>
        <taxon>Methanobacteriati</taxon>
        <taxon>Methanobacteriota</taxon>
        <taxon>Stenosarchaea group</taxon>
        <taxon>Halobacteria</taxon>
        <taxon>Halobacteriales</taxon>
        <taxon>Haloferacaceae</taxon>
        <taxon>Haloferax</taxon>
    </lineage>
</organism>
<name>M0I0M5_HALEO</name>
<dbReference type="STRING" id="1230453.C453_00690"/>
<proteinExistence type="predicted"/>
<gene>
    <name evidence="1" type="ORF">C453_00690</name>
</gene>
<dbReference type="PATRIC" id="fig|1230453.4.peg.130"/>
<keyword evidence="2" id="KW-1185">Reference proteome</keyword>
<evidence type="ECO:0000313" key="1">
    <source>
        <dbReference type="EMBL" id="ELZ89548.1"/>
    </source>
</evidence>
<comment type="caution">
    <text evidence="1">The sequence shown here is derived from an EMBL/GenBank/DDBJ whole genome shotgun (WGS) entry which is preliminary data.</text>
</comment>
<dbReference type="Pfam" id="PF25858">
    <property type="entry name" value="DUF7958"/>
    <property type="match status" value="1"/>
</dbReference>
<evidence type="ECO:0000313" key="2">
    <source>
        <dbReference type="Proteomes" id="UP000011612"/>
    </source>
</evidence>
<reference evidence="1 2" key="1">
    <citation type="journal article" date="2014" name="PLoS Genet.">
        <title>Phylogenetically driven sequencing of extremely halophilic archaea reveals strategies for static and dynamic osmo-response.</title>
        <authorList>
            <person name="Becker E.A."/>
            <person name="Seitzer P.M."/>
            <person name="Tritt A."/>
            <person name="Larsen D."/>
            <person name="Krusor M."/>
            <person name="Yao A.I."/>
            <person name="Wu D."/>
            <person name="Madern D."/>
            <person name="Eisen J.A."/>
            <person name="Darling A.E."/>
            <person name="Facciotti M.T."/>
        </authorList>
    </citation>
    <scope>NUCLEOTIDE SEQUENCE [LARGE SCALE GENOMIC DNA]</scope>
    <source>
        <strain evidence="1 2">ATCC BAA-1513</strain>
    </source>
</reference>
<dbReference type="InterPro" id="IPR058264">
    <property type="entry name" value="DUF7958"/>
</dbReference>